<dbReference type="InterPro" id="IPR011009">
    <property type="entry name" value="Kinase-like_dom_sf"/>
</dbReference>
<sequence>MSSTESPSHSDPSRILLEDIIQATNNFAEENIIEKNYNSTVYKGELSGKKLAFVYLPGLYRYMIDSNRLYMFSSIPEHQNIVSFVGFGYKDEKLIIVVEQPTHGGLEKYVSSANLTWLMRVKICLDIAYGLHYFQNHRETHKMKIEDLNSASIHLDENWQAKIQLITPSALIDTAAPTLSTVHQLVTPTVYRGKWYNVDISVVEKGRVGYVDPLYTQTGMQPKINSFGVILFELLCARLAVEEGGTQFLSKLARNHYEKGTLTEITDPLLRVQMNRYSIAILSEVAYRCLNPFTRKRMSAVIEQLQKVLKLQQGFEISELEQASYCQL</sequence>
<dbReference type="PANTHER" id="PTHR27003">
    <property type="entry name" value="OS07G0166700 PROTEIN"/>
    <property type="match status" value="1"/>
</dbReference>
<dbReference type="InterPro" id="IPR045272">
    <property type="entry name" value="ANXUR1/2-like"/>
</dbReference>
<dbReference type="Gene3D" id="3.30.200.20">
    <property type="entry name" value="Phosphorylase Kinase, domain 1"/>
    <property type="match status" value="1"/>
</dbReference>
<dbReference type="AlphaFoldDB" id="A0A699HI11"/>
<dbReference type="PANTHER" id="PTHR27003:SF383">
    <property type="entry name" value="TYROSINE-PROTEIN KINASE, NON-RECEPTOR JAK_TYK2-RELATED"/>
    <property type="match status" value="1"/>
</dbReference>
<dbReference type="SUPFAM" id="SSF56112">
    <property type="entry name" value="Protein kinase-like (PK-like)"/>
    <property type="match status" value="1"/>
</dbReference>
<reference evidence="2" key="1">
    <citation type="journal article" date="2019" name="Sci. Rep.">
        <title>Draft genome of Tanacetum cinerariifolium, the natural source of mosquito coil.</title>
        <authorList>
            <person name="Yamashiro T."/>
            <person name="Shiraishi A."/>
            <person name="Satake H."/>
            <person name="Nakayama K."/>
        </authorList>
    </citation>
    <scope>NUCLEOTIDE SEQUENCE</scope>
</reference>
<comment type="caution">
    <text evidence="2">The sequence shown here is derived from an EMBL/GenBank/DDBJ whole genome shotgun (WGS) entry which is preliminary data.</text>
</comment>
<dbReference type="Pfam" id="PF07714">
    <property type="entry name" value="PK_Tyr_Ser-Thr"/>
    <property type="match status" value="1"/>
</dbReference>
<evidence type="ECO:0000259" key="1">
    <source>
        <dbReference type="PROSITE" id="PS50011"/>
    </source>
</evidence>
<evidence type="ECO:0000313" key="2">
    <source>
        <dbReference type="EMBL" id="GEY33822.1"/>
    </source>
</evidence>
<dbReference type="GO" id="GO:0004714">
    <property type="term" value="F:transmembrane receptor protein tyrosine kinase activity"/>
    <property type="evidence" value="ECO:0007669"/>
    <property type="project" value="InterPro"/>
</dbReference>
<dbReference type="GO" id="GO:0009506">
    <property type="term" value="C:plasmodesma"/>
    <property type="evidence" value="ECO:0007669"/>
    <property type="project" value="TreeGrafter"/>
</dbReference>
<dbReference type="InterPro" id="IPR000719">
    <property type="entry name" value="Prot_kinase_dom"/>
</dbReference>
<dbReference type="Gene3D" id="1.10.510.10">
    <property type="entry name" value="Transferase(Phosphotransferase) domain 1"/>
    <property type="match status" value="1"/>
</dbReference>
<dbReference type="PROSITE" id="PS50011">
    <property type="entry name" value="PROTEIN_KINASE_DOM"/>
    <property type="match status" value="1"/>
</dbReference>
<dbReference type="GO" id="GO:0005886">
    <property type="term" value="C:plasma membrane"/>
    <property type="evidence" value="ECO:0007669"/>
    <property type="project" value="TreeGrafter"/>
</dbReference>
<organism evidence="2">
    <name type="scientific">Tanacetum cinerariifolium</name>
    <name type="common">Dalmatian daisy</name>
    <name type="synonym">Chrysanthemum cinerariifolium</name>
    <dbReference type="NCBI Taxonomy" id="118510"/>
    <lineage>
        <taxon>Eukaryota</taxon>
        <taxon>Viridiplantae</taxon>
        <taxon>Streptophyta</taxon>
        <taxon>Embryophyta</taxon>
        <taxon>Tracheophyta</taxon>
        <taxon>Spermatophyta</taxon>
        <taxon>Magnoliopsida</taxon>
        <taxon>eudicotyledons</taxon>
        <taxon>Gunneridae</taxon>
        <taxon>Pentapetalae</taxon>
        <taxon>asterids</taxon>
        <taxon>campanulids</taxon>
        <taxon>Asterales</taxon>
        <taxon>Asteraceae</taxon>
        <taxon>Asteroideae</taxon>
        <taxon>Anthemideae</taxon>
        <taxon>Anthemidinae</taxon>
        <taxon>Tanacetum</taxon>
    </lineage>
</organism>
<name>A0A699HI11_TANCI</name>
<dbReference type="GO" id="GO:0005524">
    <property type="term" value="F:ATP binding"/>
    <property type="evidence" value="ECO:0007669"/>
    <property type="project" value="InterPro"/>
</dbReference>
<protein>
    <submittedName>
        <fullName evidence="2">Phloem protein 2-like protein</fullName>
    </submittedName>
</protein>
<accession>A0A699HI11</accession>
<proteinExistence type="predicted"/>
<feature type="domain" description="Protein kinase" evidence="1">
    <location>
        <begin position="27"/>
        <end position="309"/>
    </location>
</feature>
<gene>
    <name evidence="2" type="ORF">Tci_405796</name>
</gene>
<dbReference type="EMBL" id="BKCJ010170303">
    <property type="protein sequence ID" value="GEY33822.1"/>
    <property type="molecule type" value="Genomic_DNA"/>
</dbReference>
<dbReference type="InterPro" id="IPR001245">
    <property type="entry name" value="Ser-Thr/Tyr_kinase_cat_dom"/>
</dbReference>